<feature type="binding site" evidence="9">
    <location>
        <position position="119"/>
    </location>
    <ligand>
        <name>Zn(2+)</name>
        <dbReference type="ChEBI" id="CHEBI:29105"/>
        <note>catalytic</note>
    </ligand>
</feature>
<dbReference type="SUPFAM" id="SSF55486">
    <property type="entry name" value="Metalloproteases ('zincins'), catalytic domain"/>
    <property type="match status" value="1"/>
</dbReference>
<dbReference type="Gene3D" id="3.40.390.30">
    <property type="entry name" value="Metalloproteases ('zincins'), catalytic domain"/>
    <property type="match status" value="1"/>
</dbReference>
<comment type="function">
    <text evidence="9">Single strand-specific metallo-endoribonuclease involved in late-stage 70S ribosome quality control and in maturation of the 3' terminus of the 16S rRNA.</text>
</comment>
<dbReference type="GO" id="GO:0005737">
    <property type="term" value="C:cytoplasm"/>
    <property type="evidence" value="ECO:0007669"/>
    <property type="project" value="UniProtKB-SubCell"/>
</dbReference>
<sequence>MKPIVNQVIAEPFQPLLHSFPFEPVVQAVLAQQGINKQVELSIVIDDDDYLRQLNLDYRGIDASTDVLSFPSNELDPDSNAEYIGDIIISYPTALRQAENSGHHVNNEITLLITHGVLHLLGYDHATPDEKDRMWKAQSEILKSLSCDLGRVPGEEADLG</sequence>
<organism evidence="10 11">
    <name type="scientific">Ornatilinea apprima</name>
    <dbReference type="NCBI Taxonomy" id="1134406"/>
    <lineage>
        <taxon>Bacteria</taxon>
        <taxon>Bacillati</taxon>
        <taxon>Chloroflexota</taxon>
        <taxon>Anaerolineae</taxon>
        <taxon>Anaerolineales</taxon>
        <taxon>Anaerolineaceae</taxon>
        <taxon>Ornatilinea</taxon>
    </lineage>
</organism>
<feature type="binding site" evidence="9">
    <location>
        <position position="115"/>
    </location>
    <ligand>
        <name>Zn(2+)</name>
        <dbReference type="ChEBI" id="CHEBI:29105"/>
        <note>catalytic</note>
    </ligand>
</feature>
<dbReference type="HAMAP" id="MF_00009">
    <property type="entry name" value="Endoribonucl_YbeY"/>
    <property type="match status" value="1"/>
</dbReference>
<dbReference type="InterPro" id="IPR023091">
    <property type="entry name" value="MetalPrtase_cat_dom_sf_prd"/>
</dbReference>
<dbReference type="STRING" id="1134406.ADN00_00210"/>
<comment type="similarity">
    <text evidence="1 9">Belongs to the endoribonuclease YbeY family.</text>
</comment>
<reference evidence="10 11" key="1">
    <citation type="submission" date="2015-07" db="EMBL/GenBank/DDBJ databases">
        <title>Genome sequence of Ornatilinea apprima DSM 23815.</title>
        <authorList>
            <person name="Hemp J."/>
            <person name="Ward L.M."/>
            <person name="Pace L.A."/>
            <person name="Fischer W.W."/>
        </authorList>
    </citation>
    <scope>NUCLEOTIDE SEQUENCE [LARGE SCALE GENOMIC DNA]</scope>
    <source>
        <strain evidence="10 11">P3M-1</strain>
    </source>
</reference>
<protein>
    <recommendedName>
        <fullName evidence="9">Endoribonuclease YbeY</fullName>
        <ecNumber evidence="9">3.1.-.-</ecNumber>
    </recommendedName>
</protein>
<dbReference type="RefSeq" id="WP_075060942.1">
    <property type="nucleotide sequence ID" value="NZ_LGCL01000002.1"/>
</dbReference>
<dbReference type="Proteomes" id="UP000050417">
    <property type="component" value="Unassembled WGS sequence"/>
</dbReference>
<evidence type="ECO:0000256" key="2">
    <source>
        <dbReference type="ARBA" id="ARBA00022517"/>
    </source>
</evidence>
<dbReference type="AlphaFoldDB" id="A0A0P6XMD7"/>
<evidence type="ECO:0000256" key="9">
    <source>
        <dbReference type="HAMAP-Rule" id="MF_00009"/>
    </source>
</evidence>
<dbReference type="OrthoDB" id="9807740at2"/>
<keyword evidence="4 9" id="KW-0540">Nuclease</keyword>
<dbReference type="GO" id="GO:0008270">
    <property type="term" value="F:zinc ion binding"/>
    <property type="evidence" value="ECO:0007669"/>
    <property type="project" value="UniProtKB-UniRule"/>
</dbReference>
<dbReference type="PANTHER" id="PTHR46986:SF1">
    <property type="entry name" value="ENDORIBONUCLEASE YBEY, CHLOROPLASTIC"/>
    <property type="match status" value="1"/>
</dbReference>
<name>A0A0P6XMD7_9CHLR</name>
<dbReference type="GO" id="GO:0006364">
    <property type="term" value="P:rRNA processing"/>
    <property type="evidence" value="ECO:0007669"/>
    <property type="project" value="UniProtKB-UniRule"/>
</dbReference>
<dbReference type="Pfam" id="PF02130">
    <property type="entry name" value="YbeY"/>
    <property type="match status" value="1"/>
</dbReference>
<dbReference type="InterPro" id="IPR020549">
    <property type="entry name" value="YbeY_CS"/>
</dbReference>
<dbReference type="PANTHER" id="PTHR46986">
    <property type="entry name" value="ENDORIBONUCLEASE YBEY, CHLOROPLASTIC"/>
    <property type="match status" value="1"/>
</dbReference>
<dbReference type="NCBIfam" id="TIGR00043">
    <property type="entry name" value="rRNA maturation RNase YbeY"/>
    <property type="match status" value="1"/>
</dbReference>
<dbReference type="EMBL" id="LGCL01000002">
    <property type="protein sequence ID" value="KPL81009.1"/>
    <property type="molecule type" value="Genomic_DNA"/>
</dbReference>
<keyword evidence="7 9" id="KW-0378">Hydrolase</keyword>
<keyword evidence="3 9" id="KW-0698">rRNA processing</keyword>
<accession>A0A0P6XMD7</accession>
<dbReference type="EC" id="3.1.-.-" evidence="9"/>
<gene>
    <name evidence="9" type="primary">ybeY</name>
    <name evidence="10" type="ORF">ADN00_00210</name>
</gene>
<proteinExistence type="inferred from homology"/>
<evidence type="ECO:0000256" key="4">
    <source>
        <dbReference type="ARBA" id="ARBA00022722"/>
    </source>
</evidence>
<evidence type="ECO:0000256" key="8">
    <source>
        <dbReference type="ARBA" id="ARBA00022833"/>
    </source>
</evidence>
<evidence type="ECO:0000313" key="10">
    <source>
        <dbReference type="EMBL" id="KPL81009.1"/>
    </source>
</evidence>
<keyword evidence="11" id="KW-1185">Reference proteome</keyword>
<keyword evidence="9" id="KW-0963">Cytoplasm</keyword>
<comment type="caution">
    <text evidence="10">The sequence shown here is derived from an EMBL/GenBank/DDBJ whole genome shotgun (WGS) entry which is preliminary data.</text>
</comment>
<evidence type="ECO:0000256" key="6">
    <source>
        <dbReference type="ARBA" id="ARBA00022759"/>
    </source>
</evidence>
<evidence type="ECO:0000256" key="1">
    <source>
        <dbReference type="ARBA" id="ARBA00010875"/>
    </source>
</evidence>
<dbReference type="InterPro" id="IPR002036">
    <property type="entry name" value="YbeY"/>
</dbReference>
<evidence type="ECO:0000256" key="3">
    <source>
        <dbReference type="ARBA" id="ARBA00022552"/>
    </source>
</evidence>
<keyword evidence="6 9" id="KW-0255">Endonuclease</keyword>
<evidence type="ECO:0000256" key="5">
    <source>
        <dbReference type="ARBA" id="ARBA00022723"/>
    </source>
</evidence>
<dbReference type="GO" id="GO:0004222">
    <property type="term" value="F:metalloendopeptidase activity"/>
    <property type="evidence" value="ECO:0007669"/>
    <property type="project" value="InterPro"/>
</dbReference>
<dbReference type="PATRIC" id="fig|1134406.4.peg.3436"/>
<keyword evidence="5 9" id="KW-0479">Metal-binding</keyword>
<evidence type="ECO:0000256" key="7">
    <source>
        <dbReference type="ARBA" id="ARBA00022801"/>
    </source>
</evidence>
<dbReference type="GO" id="GO:0004521">
    <property type="term" value="F:RNA endonuclease activity"/>
    <property type="evidence" value="ECO:0007669"/>
    <property type="project" value="UniProtKB-UniRule"/>
</dbReference>
<comment type="subcellular location">
    <subcellularLocation>
        <location evidence="9">Cytoplasm</location>
    </subcellularLocation>
</comment>
<keyword evidence="8 9" id="KW-0862">Zinc</keyword>
<evidence type="ECO:0000313" key="11">
    <source>
        <dbReference type="Proteomes" id="UP000050417"/>
    </source>
</evidence>
<feature type="binding site" evidence="9">
    <location>
        <position position="125"/>
    </location>
    <ligand>
        <name>Zn(2+)</name>
        <dbReference type="ChEBI" id="CHEBI:29105"/>
        <note>catalytic</note>
    </ligand>
</feature>
<keyword evidence="2 9" id="KW-0690">Ribosome biogenesis</keyword>
<comment type="cofactor">
    <cofactor evidence="9">
        <name>Zn(2+)</name>
        <dbReference type="ChEBI" id="CHEBI:29105"/>
    </cofactor>
    <text evidence="9">Binds 1 zinc ion.</text>
</comment>
<dbReference type="PROSITE" id="PS01306">
    <property type="entry name" value="UPF0054"/>
    <property type="match status" value="1"/>
</dbReference>